<dbReference type="STRING" id="1122190.GCA_000621105_01289"/>
<keyword evidence="4 5" id="KW-0413">Isomerase</keyword>
<evidence type="ECO:0000259" key="8">
    <source>
        <dbReference type="PROSITE" id="PS50059"/>
    </source>
</evidence>
<comment type="caution">
    <text evidence="9">The sequence shown here is derived from an EMBL/GenBank/DDBJ whole genome shotgun (WGS) entry which is preliminary data.</text>
</comment>
<dbReference type="PANTHER" id="PTHR43811:SF19">
    <property type="entry name" value="39 KDA FK506-BINDING NUCLEAR PROTEIN"/>
    <property type="match status" value="1"/>
</dbReference>
<dbReference type="SUPFAM" id="SSF54534">
    <property type="entry name" value="FKBP-like"/>
    <property type="match status" value="1"/>
</dbReference>
<name>A0A011MJV9_9PAST</name>
<dbReference type="InterPro" id="IPR046357">
    <property type="entry name" value="PPIase_dom_sf"/>
</dbReference>
<dbReference type="GO" id="GO:0003755">
    <property type="term" value="F:peptidyl-prolyl cis-trans isomerase activity"/>
    <property type="evidence" value="ECO:0007669"/>
    <property type="project" value="UniProtKB-UniRule"/>
</dbReference>
<sequence length="241" mass="26435">MLKAKLSTLAIIASAFVATQVMAEEKADPKFVDDSSYAVGVLLGKNIEGVMESQKHIFTYNQDKIIAGVQDTIKKTGKLTDEDLQKHLKSLDAYLSAKEAKITEEKNKVTLASGDKFRADYKKQSGVKETSSGLLYKIEKAGEGSSPKPEDTVKVHYKGTLTDGSVFDSSYERGEPIEFQLSQLIPGWIEAIPMLKKGGKMEIVLPPKLGYGERAAGKIPANSTLKFEIELLDFKAAEEKK</sequence>
<dbReference type="InterPro" id="IPR036944">
    <property type="entry name" value="PPIase_FKBP_N_sf"/>
</dbReference>
<dbReference type="NCBIfam" id="NF008150">
    <property type="entry name" value="PRK10902.1"/>
    <property type="match status" value="1"/>
</dbReference>
<feature type="domain" description="PPIase FKBP-type" evidence="8">
    <location>
        <begin position="150"/>
        <end position="235"/>
    </location>
</feature>
<proteinExistence type="inferred from homology"/>
<dbReference type="Gene3D" id="3.10.50.40">
    <property type="match status" value="1"/>
</dbReference>
<dbReference type="PROSITE" id="PS50059">
    <property type="entry name" value="FKBP_PPIASE"/>
    <property type="match status" value="1"/>
</dbReference>
<dbReference type="EMBL" id="JANJ01000002">
    <property type="protein sequence ID" value="EXI62781.1"/>
    <property type="molecule type" value="Genomic_DNA"/>
</dbReference>
<reference evidence="9 10" key="1">
    <citation type="journal article" date="2014" name="Genome Announc.">
        <title>Genome Sequence of a Presumptive Mannheimia haemolytica Strain with an A1/A6-Cross-Reactive Serotype from a White-Tailed Deer (Odocoileus virginianus).</title>
        <authorList>
            <person name="Lawrence P.K."/>
            <person name="Bey R.F."/>
            <person name="Wiener B."/>
            <person name="Kittichotirat W."/>
            <person name="Bumgarner R.E."/>
        </authorList>
    </citation>
    <scope>NUCLEOTIDE SEQUENCE [LARGE SCALE GENOMIC DNA]</scope>
    <source>
        <strain evidence="9 10">PKL10</strain>
    </source>
</reference>
<evidence type="ECO:0000256" key="7">
    <source>
        <dbReference type="SAM" id="SignalP"/>
    </source>
</evidence>
<dbReference type="Pfam" id="PF01346">
    <property type="entry name" value="FKBP_N"/>
    <property type="match status" value="1"/>
</dbReference>
<dbReference type="EC" id="5.2.1.8" evidence="6"/>
<protein>
    <recommendedName>
        <fullName evidence="6">Peptidyl-prolyl cis-trans isomerase</fullName>
        <ecNumber evidence="6">5.2.1.8</ecNumber>
    </recommendedName>
</protein>
<comment type="similarity">
    <text evidence="2 6">Belongs to the FKBP-type PPIase family.</text>
</comment>
<evidence type="ECO:0000313" key="10">
    <source>
        <dbReference type="Proteomes" id="UP000054123"/>
    </source>
</evidence>
<dbReference type="AlphaFoldDB" id="A0A011MJV9"/>
<keyword evidence="7" id="KW-0732">Signal</keyword>
<evidence type="ECO:0000256" key="5">
    <source>
        <dbReference type="PROSITE-ProRule" id="PRU00277"/>
    </source>
</evidence>
<gene>
    <name evidence="9" type="ORF">AK33_03245</name>
</gene>
<dbReference type="Pfam" id="PF00254">
    <property type="entry name" value="FKBP_C"/>
    <property type="match status" value="1"/>
</dbReference>
<evidence type="ECO:0000256" key="4">
    <source>
        <dbReference type="ARBA" id="ARBA00023235"/>
    </source>
</evidence>
<feature type="signal peptide" evidence="7">
    <location>
        <begin position="1"/>
        <end position="23"/>
    </location>
</feature>
<evidence type="ECO:0000256" key="1">
    <source>
        <dbReference type="ARBA" id="ARBA00000971"/>
    </source>
</evidence>
<evidence type="ECO:0000256" key="3">
    <source>
        <dbReference type="ARBA" id="ARBA00023110"/>
    </source>
</evidence>
<dbReference type="InterPro" id="IPR001179">
    <property type="entry name" value="PPIase_FKBP_dom"/>
</dbReference>
<dbReference type="InterPro" id="IPR000774">
    <property type="entry name" value="PPIase_FKBP_N"/>
</dbReference>
<keyword evidence="3 5" id="KW-0697">Rotamase</keyword>
<keyword evidence="10" id="KW-1185">Reference proteome</keyword>
<dbReference type="Gene3D" id="1.10.287.460">
    <property type="entry name" value="Peptidyl-prolyl cis-trans isomerase, FKBP-type, N-terminal domain"/>
    <property type="match status" value="1"/>
</dbReference>
<evidence type="ECO:0000313" key="9">
    <source>
        <dbReference type="EMBL" id="EXI62781.1"/>
    </source>
</evidence>
<feature type="chain" id="PRO_5001460612" description="Peptidyl-prolyl cis-trans isomerase" evidence="7">
    <location>
        <begin position="24"/>
        <end position="241"/>
    </location>
</feature>
<accession>A0A011MJV9</accession>
<dbReference type="PANTHER" id="PTHR43811">
    <property type="entry name" value="FKBP-TYPE PEPTIDYL-PROLYL CIS-TRANS ISOMERASE FKPA"/>
    <property type="match status" value="1"/>
</dbReference>
<dbReference type="FunFam" id="3.10.50.40:FF:000006">
    <property type="entry name" value="Peptidyl-prolyl cis-trans isomerase"/>
    <property type="match status" value="1"/>
</dbReference>
<dbReference type="PATRIC" id="fig|1450449.3.peg.619"/>
<comment type="catalytic activity">
    <reaction evidence="1 5 6">
        <text>[protein]-peptidylproline (omega=180) = [protein]-peptidylproline (omega=0)</text>
        <dbReference type="Rhea" id="RHEA:16237"/>
        <dbReference type="Rhea" id="RHEA-COMP:10747"/>
        <dbReference type="Rhea" id="RHEA-COMP:10748"/>
        <dbReference type="ChEBI" id="CHEBI:83833"/>
        <dbReference type="ChEBI" id="CHEBI:83834"/>
        <dbReference type="EC" id="5.2.1.8"/>
    </reaction>
</comment>
<dbReference type="Proteomes" id="UP000054123">
    <property type="component" value="Unassembled WGS sequence"/>
</dbReference>
<evidence type="ECO:0000256" key="2">
    <source>
        <dbReference type="ARBA" id="ARBA00006577"/>
    </source>
</evidence>
<evidence type="ECO:0000256" key="6">
    <source>
        <dbReference type="RuleBase" id="RU003915"/>
    </source>
</evidence>
<dbReference type="GO" id="GO:0006457">
    <property type="term" value="P:protein folding"/>
    <property type="evidence" value="ECO:0007669"/>
    <property type="project" value="InterPro"/>
</dbReference>
<dbReference type="RefSeq" id="WP_042801886.1">
    <property type="nucleotide sequence ID" value="NZ_AVSP01000006.1"/>
</dbReference>
<dbReference type="OrthoDB" id="9814548at2"/>
<organism evidence="9 10">
    <name type="scientific">Mannheimia granulomatis</name>
    <dbReference type="NCBI Taxonomy" id="85402"/>
    <lineage>
        <taxon>Bacteria</taxon>
        <taxon>Pseudomonadati</taxon>
        <taxon>Pseudomonadota</taxon>
        <taxon>Gammaproteobacteria</taxon>
        <taxon>Pasteurellales</taxon>
        <taxon>Pasteurellaceae</taxon>
        <taxon>Mannheimia</taxon>
    </lineage>
</organism>